<gene>
    <name evidence="1" type="ORF">GCM10023231_18980</name>
</gene>
<proteinExistence type="predicted"/>
<keyword evidence="2" id="KW-1185">Reference proteome</keyword>
<evidence type="ECO:0000313" key="2">
    <source>
        <dbReference type="Proteomes" id="UP001501411"/>
    </source>
</evidence>
<dbReference type="RefSeq" id="WP_345231527.1">
    <property type="nucleotide sequence ID" value="NZ_BAABIQ010000030.1"/>
</dbReference>
<accession>A0ABP9B8Z7</accession>
<dbReference type="PROSITE" id="PS51257">
    <property type="entry name" value="PROKAR_LIPOPROTEIN"/>
    <property type="match status" value="1"/>
</dbReference>
<evidence type="ECO:0000313" key="1">
    <source>
        <dbReference type="EMBL" id="GAA4791277.1"/>
    </source>
</evidence>
<sequence>MKKYLFLMIALIGLVGMSGCKKEEIVNPINSRTIKFDVPGGSNNWGTEDNGLTWYQTLELPELDDAYFDDGYVIVHLSLIDNEYEALPTTINQVAYTYNYGFDDQGGYLRIYCEASDGKHKINPPEDLIYGKLILSDSDPIN</sequence>
<protein>
    <submittedName>
        <fullName evidence="1">Uncharacterized protein</fullName>
    </submittedName>
</protein>
<name>A0ABP9B8Z7_9SPHI</name>
<comment type="caution">
    <text evidence="1">The sequence shown here is derived from an EMBL/GenBank/DDBJ whole genome shotgun (WGS) entry which is preliminary data.</text>
</comment>
<dbReference type="Proteomes" id="UP001501411">
    <property type="component" value="Unassembled WGS sequence"/>
</dbReference>
<organism evidence="1 2">
    <name type="scientific">Olivibacter ginsenosidimutans</name>
    <dbReference type="NCBI Taxonomy" id="1176537"/>
    <lineage>
        <taxon>Bacteria</taxon>
        <taxon>Pseudomonadati</taxon>
        <taxon>Bacteroidota</taxon>
        <taxon>Sphingobacteriia</taxon>
        <taxon>Sphingobacteriales</taxon>
        <taxon>Sphingobacteriaceae</taxon>
        <taxon>Olivibacter</taxon>
    </lineage>
</organism>
<reference evidence="2" key="1">
    <citation type="journal article" date="2019" name="Int. J. Syst. Evol. Microbiol.">
        <title>The Global Catalogue of Microorganisms (GCM) 10K type strain sequencing project: providing services to taxonomists for standard genome sequencing and annotation.</title>
        <authorList>
            <consortium name="The Broad Institute Genomics Platform"/>
            <consortium name="The Broad Institute Genome Sequencing Center for Infectious Disease"/>
            <person name="Wu L."/>
            <person name="Ma J."/>
        </authorList>
    </citation>
    <scope>NUCLEOTIDE SEQUENCE [LARGE SCALE GENOMIC DNA]</scope>
    <source>
        <strain evidence="2">JCM 18200</strain>
    </source>
</reference>
<dbReference type="EMBL" id="BAABIQ010000030">
    <property type="protein sequence ID" value="GAA4791277.1"/>
    <property type="molecule type" value="Genomic_DNA"/>
</dbReference>